<proteinExistence type="predicted"/>
<dbReference type="PATRIC" id="fig|270351.10.peg.728"/>
<dbReference type="OrthoDB" id="7630116at2"/>
<evidence type="ECO:0000256" key="1">
    <source>
        <dbReference type="SAM" id="Phobius"/>
    </source>
</evidence>
<sequence>MRARLGRLRADEAGALLPLVALVLAMLCGFAGLGVDLGLVYLEKRRIQSAVDLAALAAARASDGAAAATRALVDNGYRIPDDVTVVPGTYVADRTIPPARRFTPGSSTPNAVRIHLANTVRTAFTRIVGGPASFVVSGDATARRAELASFGIGSRLVGLDAGIANALLSRLLGTTVSLSLMDYRALAGLRVDALSFLRGAAPRLGLQAVTFDDVLAGSLRLSDFVALLGQAADPAGGSGARPALNALTAALSGTGTSVRLAGLLNAGEIGSTPLAQTGEALWVNALDMIGGAAFLASGGRQVGLDLGTAVPGLLRATVSLRTGDAWRTSGFTGIGGSLSTAQQRILVELSIPGPVGLVDLSLPIMIELAPARAVLRSVVCPWNASGERTATLDVSTGIAALSIGAVPTNALDLGSPRGAPAPATILRAPLLSVTGVSSVQLGASTRSLTFTDDDIRAGRVRTVSTTTLVSSATASLLANLDLQVNGLSLPGVIDPKGLVTGILGAAAGPIDSLLFSILGLAGVKLGAADVAVTGTRCGGAVLVQ</sequence>
<reference evidence="3 4" key="1">
    <citation type="journal article" date="2015" name="Genome Announc.">
        <title>Complete Genome Sequence of Methylobacterium aquaticum Strain 22A, Isolated from Racomitrium japonicum Moss.</title>
        <authorList>
            <person name="Tani A."/>
            <person name="Ogura Y."/>
            <person name="Hayashi T."/>
            <person name="Kimbara K."/>
        </authorList>
    </citation>
    <scope>NUCLEOTIDE SEQUENCE [LARGE SCALE GENOMIC DNA]</scope>
    <source>
        <strain evidence="3 4">MA-22A</strain>
    </source>
</reference>
<dbReference type="EMBL" id="AP014704">
    <property type="protein sequence ID" value="BAQ44185.1"/>
    <property type="molecule type" value="Genomic_DNA"/>
</dbReference>
<accession>A0A0C6FNI5</accession>
<gene>
    <name evidence="3" type="ORF">Maq22A_c03740</name>
</gene>
<dbReference type="AlphaFoldDB" id="A0A0C6FNI5"/>
<dbReference type="RefSeq" id="WP_060845739.1">
    <property type="nucleotide sequence ID" value="NZ_AP014704.1"/>
</dbReference>
<protein>
    <submittedName>
        <fullName evidence="3">Predicted membrane protein</fullName>
    </submittedName>
</protein>
<feature type="domain" description="Putative Flp pilus-assembly TadG-like N-terminal" evidence="2">
    <location>
        <begin position="15"/>
        <end position="61"/>
    </location>
</feature>
<evidence type="ECO:0000259" key="2">
    <source>
        <dbReference type="Pfam" id="PF13400"/>
    </source>
</evidence>
<reference evidence="4" key="2">
    <citation type="submission" date="2015-01" db="EMBL/GenBank/DDBJ databases">
        <title>Complete genome sequence of Methylobacterium aquaticum strain 22A.</title>
        <authorList>
            <person name="Tani A."/>
            <person name="Ogura Y."/>
            <person name="Hayashi T."/>
        </authorList>
    </citation>
    <scope>NUCLEOTIDE SEQUENCE [LARGE SCALE GENOMIC DNA]</scope>
    <source>
        <strain evidence="4">MA-22A</strain>
    </source>
</reference>
<keyword evidence="1" id="KW-1133">Transmembrane helix</keyword>
<dbReference type="Proteomes" id="UP000061432">
    <property type="component" value="Chromosome"/>
</dbReference>
<organism evidence="3 4">
    <name type="scientific">Methylobacterium aquaticum</name>
    <dbReference type="NCBI Taxonomy" id="270351"/>
    <lineage>
        <taxon>Bacteria</taxon>
        <taxon>Pseudomonadati</taxon>
        <taxon>Pseudomonadota</taxon>
        <taxon>Alphaproteobacteria</taxon>
        <taxon>Hyphomicrobiales</taxon>
        <taxon>Methylobacteriaceae</taxon>
        <taxon>Methylobacterium</taxon>
    </lineage>
</organism>
<keyword evidence="1" id="KW-0472">Membrane</keyword>
<keyword evidence="1" id="KW-0812">Transmembrane</keyword>
<feature type="transmembrane region" description="Helical" evidence="1">
    <location>
        <begin position="15"/>
        <end position="42"/>
    </location>
</feature>
<evidence type="ECO:0000313" key="3">
    <source>
        <dbReference type="EMBL" id="BAQ44185.1"/>
    </source>
</evidence>
<evidence type="ECO:0000313" key="4">
    <source>
        <dbReference type="Proteomes" id="UP000061432"/>
    </source>
</evidence>
<name>A0A0C6FNI5_9HYPH</name>
<dbReference type="InterPro" id="IPR028087">
    <property type="entry name" value="Tad_N"/>
</dbReference>
<dbReference type="KEGG" id="maqu:Maq22A_c03740"/>
<dbReference type="STRING" id="270351.Maq22A_c03740"/>
<dbReference type="Pfam" id="PF13400">
    <property type="entry name" value="Tad"/>
    <property type="match status" value="1"/>
</dbReference>